<comment type="caution">
    <text evidence="2">The sequence shown here is derived from an EMBL/GenBank/DDBJ whole genome shotgun (WGS) entry which is preliminary data.</text>
</comment>
<gene>
    <name evidence="2" type="ORF">G7Y89_g13637</name>
</gene>
<accession>A0A8H4R7V6</accession>
<protein>
    <submittedName>
        <fullName evidence="2">Uncharacterized protein</fullName>
    </submittedName>
</protein>
<feature type="region of interest" description="Disordered" evidence="1">
    <location>
        <begin position="314"/>
        <end position="366"/>
    </location>
</feature>
<reference evidence="2 3" key="1">
    <citation type="submission" date="2020-03" db="EMBL/GenBank/DDBJ databases">
        <title>Draft Genome Sequence of Cudoniella acicularis.</title>
        <authorList>
            <person name="Buettner E."/>
            <person name="Kellner H."/>
        </authorList>
    </citation>
    <scope>NUCLEOTIDE SEQUENCE [LARGE SCALE GENOMIC DNA]</scope>
    <source>
        <strain evidence="2 3">DSM 108380</strain>
    </source>
</reference>
<proteinExistence type="predicted"/>
<keyword evidence="3" id="KW-1185">Reference proteome</keyword>
<evidence type="ECO:0000256" key="1">
    <source>
        <dbReference type="SAM" id="MobiDB-lite"/>
    </source>
</evidence>
<dbReference type="OrthoDB" id="3485856at2759"/>
<name>A0A8H4R7V6_9HELO</name>
<evidence type="ECO:0000313" key="2">
    <source>
        <dbReference type="EMBL" id="KAF4624533.1"/>
    </source>
</evidence>
<dbReference type="Proteomes" id="UP000566819">
    <property type="component" value="Unassembled WGS sequence"/>
</dbReference>
<dbReference type="EMBL" id="JAAMPI010001627">
    <property type="protein sequence ID" value="KAF4624533.1"/>
    <property type="molecule type" value="Genomic_DNA"/>
</dbReference>
<dbReference type="AlphaFoldDB" id="A0A8H4R7V6"/>
<organism evidence="2 3">
    <name type="scientific">Cudoniella acicularis</name>
    <dbReference type="NCBI Taxonomy" id="354080"/>
    <lineage>
        <taxon>Eukaryota</taxon>
        <taxon>Fungi</taxon>
        <taxon>Dikarya</taxon>
        <taxon>Ascomycota</taxon>
        <taxon>Pezizomycotina</taxon>
        <taxon>Leotiomycetes</taxon>
        <taxon>Helotiales</taxon>
        <taxon>Tricladiaceae</taxon>
        <taxon>Cudoniella</taxon>
    </lineage>
</organism>
<feature type="compositionally biased region" description="Polar residues" evidence="1">
    <location>
        <begin position="357"/>
        <end position="366"/>
    </location>
</feature>
<sequence>MSAQSLQITPPQSFTSSPPTPPATEEKTVTPISRILAEVGRHKAGHCLPAGEHWLRFPLDGDQYEDLHRQLRKANLWDHYEHKIRHDYFPSAELYVIRMPSTLHESLGSYITQEFLRQLDEIAHSGSLGAVFAGNIENSASAEIIFKESEYGSHEPDASFQHFEAQYPGVILELSYSQKKKDLSRLAHEYILGSDTDIRVVIGIDVEYKCSRKASVSIWRPHIGVNNAGEKELSVVQTVTDQLFRDDVGNFVLDSQASLKLRLEDFGTKAFATKFPNLTDSIHISAEQLFSFLERAEVKARRVKQGEGLARSDKPWITKRRRDSTPPEQLDSDREGRFAEDEERAAKKAMMDDGSYKASSSDADLE</sequence>
<feature type="region of interest" description="Disordered" evidence="1">
    <location>
        <begin position="1"/>
        <end position="28"/>
    </location>
</feature>
<evidence type="ECO:0000313" key="3">
    <source>
        <dbReference type="Proteomes" id="UP000566819"/>
    </source>
</evidence>
<feature type="compositionally biased region" description="Basic and acidic residues" evidence="1">
    <location>
        <begin position="331"/>
        <end position="355"/>
    </location>
</feature>